<dbReference type="PROSITE" id="PS52048">
    <property type="entry name" value="UCH_DOMAIN"/>
    <property type="match status" value="1"/>
</dbReference>
<evidence type="ECO:0000256" key="3">
    <source>
        <dbReference type="ARBA" id="ARBA00012759"/>
    </source>
</evidence>
<evidence type="ECO:0000256" key="1">
    <source>
        <dbReference type="ARBA" id="ARBA00000707"/>
    </source>
</evidence>
<feature type="site" description="Important for enzyme activity" evidence="8">
    <location>
        <position position="286"/>
    </location>
</feature>
<evidence type="ECO:0000256" key="5">
    <source>
        <dbReference type="ARBA" id="ARBA00022786"/>
    </source>
</evidence>
<evidence type="ECO:0000256" key="7">
    <source>
        <dbReference type="ARBA" id="ARBA00022807"/>
    </source>
</evidence>
<comment type="caution">
    <text evidence="11">The sequence shown here is derived from an EMBL/GenBank/DDBJ whole genome shotgun (WGS) entry which is preliminary data.</text>
</comment>
<feature type="active site" description="Proton donor" evidence="8">
    <location>
        <position position="271"/>
    </location>
</feature>
<dbReference type="OrthoDB" id="1924260at2759"/>
<proteinExistence type="inferred from homology"/>
<organism evidence="11 12">
    <name type="scientific">Madurella mycetomatis</name>
    <dbReference type="NCBI Taxonomy" id="100816"/>
    <lineage>
        <taxon>Eukaryota</taxon>
        <taxon>Fungi</taxon>
        <taxon>Dikarya</taxon>
        <taxon>Ascomycota</taxon>
        <taxon>Pezizomycotina</taxon>
        <taxon>Sordariomycetes</taxon>
        <taxon>Sordariomycetidae</taxon>
        <taxon>Sordariales</taxon>
        <taxon>Sordariales incertae sedis</taxon>
        <taxon>Madurella</taxon>
    </lineage>
</organism>
<dbReference type="Gene3D" id="3.40.532.10">
    <property type="entry name" value="Peptidase C12, ubiquitin carboxyl-terminal hydrolase"/>
    <property type="match status" value="1"/>
</dbReference>
<dbReference type="InterPro" id="IPR001578">
    <property type="entry name" value="Peptidase_C12_UCH"/>
</dbReference>
<reference evidence="11 12" key="1">
    <citation type="journal article" date="2016" name="Genome Announc.">
        <title>Genome Sequence of Madurella mycetomatis mm55, Isolated from a Human Mycetoma Case in Sudan.</title>
        <authorList>
            <person name="Smit S."/>
            <person name="Derks M.F."/>
            <person name="Bervoets S."/>
            <person name="Fahal A."/>
            <person name="van Leeuwen W."/>
            <person name="van Belkum A."/>
            <person name="van de Sande W.W."/>
        </authorList>
    </citation>
    <scope>NUCLEOTIDE SEQUENCE [LARGE SCALE GENOMIC DNA]</scope>
    <source>
        <strain evidence="12">mm55</strain>
    </source>
</reference>
<dbReference type="InterPro" id="IPR038765">
    <property type="entry name" value="Papain-like_cys_pep_sf"/>
</dbReference>
<gene>
    <name evidence="11" type="ORF">MMYC01_204003</name>
</gene>
<dbReference type="GO" id="GO:0016579">
    <property type="term" value="P:protein deubiquitination"/>
    <property type="evidence" value="ECO:0007669"/>
    <property type="project" value="TreeGrafter"/>
</dbReference>
<keyword evidence="4 8" id="KW-0645">Protease</keyword>
<dbReference type="GO" id="GO:0006511">
    <property type="term" value="P:ubiquitin-dependent protein catabolic process"/>
    <property type="evidence" value="ECO:0007669"/>
    <property type="project" value="UniProtKB-UniRule"/>
</dbReference>
<accession>A0A175W3K8</accession>
<dbReference type="PANTHER" id="PTHR10589:SF16">
    <property type="entry name" value="UBIQUITIN CARBOXYL-TERMINAL HYDROLASE ISOZYME L5"/>
    <property type="match status" value="1"/>
</dbReference>
<keyword evidence="12" id="KW-1185">Reference proteome</keyword>
<feature type="active site" description="Nucleophile" evidence="8">
    <location>
        <position position="171"/>
    </location>
</feature>
<dbReference type="GO" id="GO:0004843">
    <property type="term" value="F:cysteine-type deubiquitinase activity"/>
    <property type="evidence" value="ECO:0007669"/>
    <property type="project" value="UniProtKB-UniRule"/>
</dbReference>
<evidence type="ECO:0000256" key="8">
    <source>
        <dbReference type="PROSITE-ProRule" id="PRU01393"/>
    </source>
</evidence>
<comment type="similarity">
    <text evidence="2 8">Belongs to the peptidase C12 family.</text>
</comment>
<dbReference type="Pfam" id="PF01088">
    <property type="entry name" value="Peptidase_C12"/>
    <property type="match status" value="1"/>
</dbReference>
<feature type="site" description="Transition state stabilizer" evidence="8">
    <location>
        <position position="165"/>
    </location>
</feature>
<sequence>MSRPQSSSGPNGQSGLENDHDTLPLVRRSGRARKKPAGLGDDAEVPSATPTSSATTRRNPKRKVAPEVFDIPDNLLEASLGPWKENEQSEWPSWTELESDPAFFTAIMAQIGVKGAKIEEVLSVEADSLATLPRPVYGLVFLYEYVEETDDVSAETSEDLWFANQTTHNACATIALLNIIMNAEGLALGEKLRKFKQESMGLSPPLRGNLITNSAWIRTAHNSFARRFDLLNAALSLQNEVDKKKRLKYQTSRGRKTKPKRSRPLADSAYHFIAFVPVGQRVWQLDGLKTAPSYIGELSEGQHWTNIIFPILEERMKRCGKEQLSFSLLALCGDDLSELRRQLAVNVRSLEDLEKKFSKIPERSTSQPNADPDIIRSSADRVLSAYQLDAEDIRGLLDTGPGSSETQESLGTGSETTEALLDLRKTLGDEQRLLRSEYEARMTFGGQGQPALLGRTKDHTVAIHEWVKKLADHGMLRQFHEETSHSV</sequence>
<dbReference type="STRING" id="100816.A0A175W3K8"/>
<evidence type="ECO:0000256" key="6">
    <source>
        <dbReference type="ARBA" id="ARBA00022801"/>
    </source>
</evidence>
<dbReference type="VEuPathDB" id="FungiDB:MMYC01_204003"/>
<feature type="domain" description="UCH catalytic" evidence="10">
    <location>
        <begin position="93"/>
        <end position="333"/>
    </location>
</feature>
<evidence type="ECO:0000256" key="2">
    <source>
        <dbReference type="ARBA" id="ARBA00009326"/>
    </source>
</evidence>
<evidence type="ECO:0000259" key="10">
    <source>
        <dbReference type="PROSITE" id="PS52048"/>
    </source>
</evidence>
<dbReference type="FunFam" id="3.40.532.10:FF:000010">
    <property type="entry name" value="Ubiquitin carboxyl-terminal hydrolase"/>
    <property type="match status" value="1"/>
</dbReference>
<dbReference type="PANTHER" id="PTHR10589">
    <property type="entry name" value="UBIQUITIN CARBOXYL-TERMINAL HYDROLASE"/>
    <property type="match status" value="1"/>
</dbReference>
<dbReference type="EC" id="3.4.19.12" evidence="3 8"/>
<keyword evidence="7 8" id="KW-0788">Thiol protease</keyword>
<comment type="catalytic activity">
    <reaction evidence="1 8">
        <text>Thiol-dependent hydrolysis of ester, thioester, amide, peptide and isopeptide bonds formed by the C-terminal Gly of ubiquitin (a 76-residue protein attached to proteins as an intracellular targeting signal).</text>
        <dbReference type="EC" id="3.4.19.12"/>
    </reaction>
</comment>
<feature type="compositionally biased region" description="Low complexity" evidence="9">
    <location>
        <begin position="1"/>
        <end position="15"/>
    </location>
</feature>
<evidence type="ECO:0000256" key="4">
    <source>
        <dbReference type="ARBA" id="ARBA00022670"/>
    </source>
</evidence>
<dbReference type="AlphaFoldDB" id="A0A175W3K8"/>
<keyword evidence="6 8" id="KW-0378">Hydrolase</keyword>
<dbReference type="InterPro" id="IPR036959">
    <property type="entry name" value="Peptidase_C12_UCH_sf"/>
</dbReference>
<evidence type="ECO:0000256" key="9">
    <source>
        <dbReference type="SAM" id="MobiDB-lite"/>
    </source>
</evidence>
<dbReference type="Proteomes" id="UP000078237">
    <property type="component" value="Unassembled WGS sequence"/>
</dbReference>
<dbReference type="SUPFAM" id="SSF54001">
    <property type="entry name" value="Cysteine proteinases"/>
    <property type="match status" value="1"/>
</dbReference>
<evidence type="ECO:0000313" key="12">
    <source>
        <dbReference type="Proteomes" id="UP000078237"/>
    </source>
</evidence>
<name>A0A175W3K8_9PEZI</name>
<feature type="region of interest" description="Disordered" evidence="9">
    <location>
        <begin position="1"/>
        <end position="68"/>
    </location>
</feature>
<keyword evidence="5 8" id="KW-0833">Ubl conjugation pathway</keyword>
<dbReference type="EMBL" id="LCTW02000127">
    <property type="protein sequence ID" value="KXX78276.1"/>
    <property type="molecule type" value="Genomic_DNA"/>
</dbReference>
<evidence type="ECO:0000313" key="11">
    <source>
        <dbReference type="EMBL" id="KXX78276.1"/>
    </source>
</evidence>
<dbReference type="GO" id="GO:0005737">
    <property type="term" value="C:cytoplasm"/>
    <property type="evidence" value="ECO:0007669"/>
    <property type="project" value="TreeGrafter"/>
</dbReference>
<protein>
    <recommendedName>
        <fullName evidence="3 8">ubiquitinyl hydrolase 1</fullName>
        <ecNumber evidence="3 8">3.4.19.12</ecNumber>
    </recommendedName>
</protein>
<feature type="compositionally biased region" description="Low complexity" evidence="9">
    <location>
        <begin position="46"/>
        <end position="56"/>
    </location>
</feature>